<organism evidence="5 6">
    <name type="scientific">Alteromonas macleodii</name>
    <name type="common">Pseudoalteromonas macleodii</name>
    <dbReference type="NCBI Taxonomy" id="28108"/>
    <lineage>
        <taxon>Bacteria</taxon>
        <taxon>Pseudomonadati</taxon>
        <taxon>Pseudomonadota</taxon>
        <taxon>Gammaproteobacteria</taxon>
        <taxon>Alteromonadales</taxon>
        <taxon>Alteromonadaceae</taxon>
        <taxon>Alteromonas/Salinimonas group</taxon>
        <taxon>Alteromonas</taxon>
    </lineage>
</organism>
<comment type="similarity">
    <text evidence="2">Belongs to the bacterial solute-binding protein 7 family.</text>
</comment>
<evidence type="ECO:0000256" key="2">
    <source>
        <dbReference type="ARBA" id="ARBA00009023"/>
    </source>
</evidence>
<evidence type="ECO:0000256" key="3">
    <source>
        <dbReference type="ARBA" id="ARBA00022448"/>
    </source>
</evidence>
<dbReference type="Gene3D" id="3.40.190.170">
    <property type="entry name" value="Bacterial extracellular solute-binding protein, family 7"/>
    <property type="match status" value="1"/>
</dbReference>
<dbReference type="RefSeq" id="WP_179983167.1">
    <property type="nucleotide sequence ID" value="NZ_LR812090.1"/>
</dbReference>
<dbReference type="PANTHER" id="PTHR33376">
    <property type="match status" value="1"/>
</dbReference>
<evidence type="ECO:0000313" key="6">
    <source>
        <dbReference type="Proteomes" id="UP000509458"/>
    </source>
</evidence>
<dbReference type="GO" id="GO:0055085">
    <property type="term" value="P:transmembrane transport"/>
    <property type="evidence" value="ECO:0007669"/>
    <property type="project" value="InterPro"/>
</dbReference>
<keyword evidence="4" id="KW-0732">Signal</keyword>
<keyword evidence="3" id="KW-0813">Transport</keyword>
<dbReference type="NCBIfam" id="TIGR00787">
    <property type="entry name" value="dctP"/>
    <property type="match status" value="1"/>
</dbReference>
<dbReference type="AlphaFoldDB" id="A0A6T9XZ11"/>
<keyword evidence="5" id="KW-0675">Receptor</keyword>
<sequence length="341" mass="38363">MKVWLVVLRYLHSACWVAGIGISIGISIEVCAAEPHTASSNARIVRWAHVYEASHPLHKWAVWASERFYEETNGRYKILVYPSSLLGKEGHLNQSLSLGTVDIIYTGISFAAQTHPPLGLSELPYIFNDISHWQRFFKSSIFLDMSEDYSELASGNRIASVTYYGTRHMTANRQINTPEDIQGLKIRVPGAKVYHIFPLSLGAKPSPIAFSEVYLALQQGVVDAQENPLPTISAKKLYEVQTHINLTGHILGSILTITNSRFLNELSKKDQGVLLGLLEEASTRASRDIELEELQLKRWFIDNGVVVHTLDTQPFKRATQRYLSDRLQPKSQGIYDNIQSL</sequence>
<evidence type="ECO:0000256" key="1">
    <source>
        <dbReference type="ARBA" id="ARBA00004196"/>
    </source>
</evidence>
<dbReference type="EMBL" id="LR812090">
    <property type="protein sequence ID" value="CAB9493668.1"/>
    <property type="molecule type" value="Genomic_DNA"/>
</dbReference>
<dbReference type="Proteomes" id="UP000509458">
    <property type="component" value="Chromosome"/>
</dbReference>
<accession>A0A6T9XZ11</accession>
<name>A0A6T9XZ11_ALTMA</name>
<evidence type="ECO:0000313" key="5">
    <source>
        <dbReference type="EMBL" id="CAB9493668.1"/>
    </source>
</evidence>
<dbReference type="PANTHER" id="PTHR33376:SF4">
    <property type="entry name" value="SIALIC ACID-BINDING PERIPLASMIC PROTEIN SIAP"/>
    <property type="match status" value="1"/>
</dbReference>
<dbReference type="Pfam" id="PF03480">
    <property type="entry name" value="DctP"/>
    <property type="match status" value="1"/>
</dbReference>
<reference evidence="5 6" key="1">
    <citation type="submission" date="2020-06" db="EMBL/GenBank/DDBJ databases">
        <authorList>
            <person name="Duchaud E."/>
        </authorList>
    </citation>
    <scope>NUCLEOTIDE SEQUENCE [LARGE SCALE GENOMIC DNA]</scope>
    <source>
        <strain evidence="5">Alteromonas fortis</strain>
    </source>
</reference>
<comment type="subcellular location">
    <subcellularLocation>
        <location evidence="1">Cell envelope</location>
    </subcellularLocation>
</comment>
<proteinExistence type="inferred from homology"/>
<evidence type="ECO:0000256" key="4">
    <source>
        <dbReference type="ARBA" id="ARBA00022729"/>
    </source>
</evidence>
<dbReference type="GO" id="GO:0030288">
    <property type="term" value="C:outer membrane-bounded periplasmic space"/>
    <property type="evidence" value="ECO:0007669"/>
    <property type="project" value="InterPro"/>
</dbReference>
<dbReference type="CDD" id="cd13672">
    <property type="entry name" value="PBP2_TRAP_Siap"/>
    <property type="match status" value="1"/>
</dbReference>
<dbReference type="NCBIfam" id="NF037995">
    <property type="entry name" value="TRAP_S1"/>
    <property type="match status" value="1"/>
</dbReference>
<dbReference type="InterPro" id="IPR004682">
    <property type="entry name" value="TRAP_DctP"/>
</dbReference>
<dbReference type="InterPro" id="IPR038404">
    <property type="entry name" value="TRAP_DctP_sf"/>
</dbReference>
<protein>
    <submittedName>
        <fullName evidence="5">Tripartite ATP-independent transporter solute receptor, DctP family</fullName>
    </submittedName>
</protein>
<dbReference type="InterPro" id="IPR018389">
    <property type="entry name" value="DctP_fam"/>
</dbReference>
<gene>
    <name evidence="5" type="ORF">ALFOR1_30593</name>
</gene>